<organism evidence="1 2">
    <name type="scientific">Dreissena polymorpha</name>
    <name type="common">Zebra mussel</name>
    <name type="synonym">Mytilus polymorpha</name>
    <dbReference type="NCBI Taxonomy" id="45954"/>
    <lineage>
        <taxon>Eukaryota</taxon>
        <taxon>Metazoa</taxon>
        <taxon>Spiralia</taxon>
        <taxon>Lophotrochozoa</taxon>
        <taxon>Mollusca</taxon>
        <taxon>Bivalvia</taxon>
        <taxon>Autobranchia</taxon>
        <taxon>Heteroconchia</taxon>
        <taxon>Euheterodonta</taxon>
        <taxon>Imparidentia</taxon>
        <taxon>Neoheterodontei</taxon>
        <taxon>Myida</taxon>
        <taxon>Dreissenoidea</taxon>
        <taxon>Dreissenidae</taxon>
        <taxon>Dreissena</taxon>
    </lineage>
</organism>
<protein>
    <submittedName>
        <fullName evidence="1">Uncharacterized protein</fullName>
    </submittedName>
</protein>
<proteinExistence type="predicted"/>
<dbReference type="AlphaFoldDB" id="A0A9D4C8X8"/>
<comment type="caution">
    <text evidence="1">The sequence shown here is derived from an EMBL/GenBank/DDBJ whole genome shotgun (WGS) entry which is preliminary data.</text>
</comment>
<sequence length="60" mass="6241">MSLQHLLSWFSSHCFLGPSPYKISTGCCPGPPHPVGVVPTKADVQVPPTAVIQISSAAVV</sequence>
<dbReference type="EMBL" id="JAIWYP010000013">
    <property type="protein sequence ID" value="KAH3719274.1"/>
    <property type="molecule type" value="Genomic_DNA"/>
</dbReference>
<keyword evidence="2" id="KW-1185">Reference proteome</keyword>
<accession>A0A9D4C8X8</accession>
<reference evidence="1" key="1">
    <citation type="journal article" date="2019" name="bioRxiv">
        <title>The Genome of the Zebra Mussel, Dreissena polymorpha: A Resource for Invasive Species Research.</title>
        <authorList>
            <person name="McCartney M.A."/>
            <person name="Auch B."/>
            <person name="Kono T."/>
            <person name="Mallez S."/>
            <person name="Zhang Y."/>
            <person name="Obille A."/>
            <person name="Becker A."/>
            <person name="Abrahante J.E."/>
            <person name="Garbe J."/>
            <person name="Badalamenti J.P."/>
            <person name="Herman A."/>
            <person name="Mangelson H."/>
            <person name="Liachko I."/>
            <person name="Sullivan S."/>
            <person name="Sone E.D."/>
            <person name="Koren S."/>
            <person name="Silverstein K.A.T."/>
            <person name="Beckman K.B."/>
            <person name="Gohl D.M."/>
        </authorList>
    </citation>
    <scope>NUCLEOTIDE SEQUENCE</scope>
    <source>
        <strain evidence="1">Duluth1</strain>
        <tissue evidence="1">Whole animal</tissue>
    </source>
</reference>
<evidence type="ECO:0000313" key="1">
    <source>
        <dbReference type="EMBL" id="KAH3719274.1"/>
    </source>
</evidence>
<name>A0A9D4C8X8_DREPO</name>
<dbReference type="Proteomes" id="UP000828390">
    <property type="component" value="Unassembled WGS sequence"/>
</dbReference>
<reference evidence="1" key="2">
    <citation type="submission" date="2020-11" db="EMBL/GenBank/DDBJ databases">
        <authorList>
            <person name="McCartney M.A."/>
            <person name="Auch B."/>
            <person name="Kono T."/>
            <person name="Mallez S."/>
            <person name="Becker A."/>
            <person name="Gohl D.M."/>
            <person name="Silverstein K.A.T."/>
            <person name="Koren S."/>
            <person name="Bechman K.B."/>
            <person name="Herman A."/>
            <person name="Abrahante J.E."/>
            <person name="Garbe J."/>
        </authorList>
    </citation>
    <scope>NUCLEOTIDE SEQUENCE</scope>
    <source>
        <strain evidence="1">Duluth1</strain>
        <tissue evidence="1">Whole animal</tissue>
    </source>
</reference>
<gene>
    <name evidence="1" type="ORF">DPMN_062106</name>
</gene>
<evidence type="ECO:0000313" key="2">
    <source>
        <dbReference type="Proteomes" id="UP000828390"/>
    </source>
</evidence>